<dbReference type="Gene3D" id="3.40.50.2300">
    <property type="match status" value="1"/>
</dbReference>
<keyword evidence="1 2" id="KW-0597">Phosphoprotein</keyword>
<dbReference type="SUPFAM" id="SSF52172">
    <property type="entry name" value="CheY-like"/>
    <property type="match status" value="1"/>
</dbReference>
<evidence type="ECO:0000259" key="3">
    <source>
        <dbReference type="PROSITE" id="PS50110"/>
    </source>
</evidence>
<keyword evidence="5" id="KW-1185">Reference proteome</keyword>
<evidence type="ECO:0000313" key="4">
    <source>
        <dbReference type="EMBL" id="NGZ86216.1"/>
    </source>
</evidence>
<dbReference type="InterPro" id="IPR001789">
    <property type="entry name" value="Sig_transdc_resp-reg_receiver"/>
</dbReference>
<feature type="modified residue" description="4-aspartylphosphate" evidence="2">
    <location>
        <position position="62"/>
    </location>
</feature>
<evidence type="ECO:0000313" key="5">
    <source>
        <dbReference type="Proteomes" id="UP000666369"/>
    </source>
</evidence>
<gene>
    <name evidence="4" type="ORF">GW587_18400</name>
</gene>
<feature type="domain" description="Response regulatory" evidence="3">
    <location>
        <begin position="13"/>
        <end position="128"/>
    </location>
</feature>
<dbReference type="RefSeq" id="WP_166105893.1">
    <property type="nucleotide sequence ID" value="NZ_JAADJT010000008.1"/>
</dbReference>
<dbReference type="EMBL" id="JAADJT010000008">
    <property type="protein sequence ID" value="NGZ86216.1"/>
    <property type="molecule type" value="Genomic_DNA"/>
</dbReference>
<dbReference type="Pfam" id="PF00072">
    <property type="entry name" value="Response_reg"/>
    <property type="match status" value="1"/>
</dbReference>
<dbReference type="PANTHER" id="PTHR44591:SF3">
    <property type="entry name" value="RESPONSE REGULATORY DOMAIN-CONTAINING PROTEIN"/>
    <property type="match status" value="1"/>
</dbReference>
<dbReference type="InterPro" id="IPR050595">
    <property type="entry name" value="Bact_response_regulator"/>
</dbReference>
<sequence>MDLDVHAPTRPMRIVVVDDDAEARHLMAELLGALDHEAVTFANAESVWMYRDLDDVDLFLLDVGLPGLDGITLGRSLKAGPGGERALVIAVTGGSPNGEAQALSAGFDDYIHKPLNLDRLKNLLAAAASRQVERSG</sequence>
<name>A0ABX0FNL5_9BURK</name>
<dbReference type="SMART" id="SM00448">
    <property type="entry name" value="REC"/>
    <property type="match status" value="1"/>
</dbReference>
<dbReference type="PROSITE" id="PS50110">
    <property type="entry name" value="RESPONSE_REGULATORY"/>
    <property type="match status" value="1"/>
</dbReference>
<protein>
    <submittedName>
        <fullName evidence="4">Response regulator</fullName>
    </submittedName>
</protein>
<dbReference type="Proteomes" id="UP000666369">
    <property type="component" value="Unassembled WGS sequence"/>
</dbReference>
<evidence type="ECO:0000256" key="2">
    <source>
        <dbReference type="PROSITE-ProRule" id="PRU00169"/>
    </source>
</evidence>
<organism evidence="4 5">
    <name type="scientific">Duganella aceris</name>
    <dbReference type="NCBI Taxonomy" id="2703883"/>
    <lineage>
        <taxon>Bacteria</taxon>
        <taxon>Pseudomonadati</taxon>
        <taxon>Pseudomonadota</taxon>
        <taxon>Betaproteobacteria</taxon>
        <taxon>Burkholderiales</taxon>
        <taxon>Oxalobacteraceae</taxon>
        <taxon>Telluria group</taxon>
        <taxon>Duganella</taxon>
    </lineage>
</organism>
<dbReference type="PANTHER" id="PTHR44591">
    <property type="entry name" value="STRESS RESPONSE REGULATOR PROTEIN 1"/>
    <property type="match status" value="1"/>
</dbReference>
<proteinExistence type="predicted"/>
<accession>A0ABX0FNL5</accession>
<reference evidence="5" key="1">
    <citation type="submission" date="2023-07" db="EMBL/GenBank/DDBJ databases">
        <title>Duganella aceri sp. nov., isolated from tree sap.</title>
        <authorList>
            <person name="Kim I.S."/>
        </authorList>
    </citation>
    <scope>NUCLEOTIDE SEQUENCE [LARGE SCALE GENOMIC DNA]</scope>
    <source>
        <strain evidence="5">SAP-35</strain>
    </source>
</reference>
<comment type="caution">
    <text evidence="4">The sequence shown here is derived from an EMBL/GenBank/DDBJ whole genome shotgun (WGS) entry which is preliminary data.</text>
</comment>
<evidence type="ECO:0000256" key="1">
    <source>
        <dbReference type="ARBA" id="ARBA00022553"/>
    </source>
</evidence>
<dbReference type="InterPro" id="IPR011006">
    <property type="entry name" value="CheY-like_superfamily"/>
</dbReference>